<keyword evidence="2" id="KW-1185">Reference proteome</keyword>
<dbReference type="Proteomes" id="UP000299102">
    <property type="component" value="Unassembled WGS sequence"/>
</dbReference>
<evidence type="ECO:0000313" key="1">
    <source>
        <dbReference type="EMBL" id="GBP55692.1"/>
    </source>
</evidence>
<name>A0A4C1WYE5_EUMVA</name>
<evidence type="ECO:0000313" key="2">
    <source>
        <dbReference type="Proteomes" id="UP000299102"/>
    </source>
</evidence>
<accession>A0A4C1WYE5</accession>
<organism evidence="1 2">
    <name type="scientific">Eumeta variegata</name>
    <name type="common">Bagworm moth</name>
    <name type="synonym">Eumeta japonica</name>
    <dbReference type="NCBI Taxonomy" id="151549"/>
    <lineage>
        <taxon>Eukaryota</taxon>
        <taxon>Metazoa</taxon>
        <taxon>Ecdysozoa</taxon>
        <taxon>Arthropoda</taxon>
        <taxon>Hexapoda</taxon>
        <taxon>Insecta</taxon>
        <taxon>Pterygota</taxon>
        <taxon>Neoptera</taxon>
        <taxon>Endopterygota</taxon>
        <taxon>Lepidoptera</taxon>
        <taxon>Glossata</taxon>
        <taxon>Ditrysia</taxon>
        <taxon>Tineoidea</taxon>
        <taxon>Psychidae</taxon>
        <taxon>Oiketicinae</taxon>
        <taxon>Eumeta</taxon>
    </lineage>
</organism>
<proteinExistence type="predicted"/>
<dbReference type="AlphaFoldDB" id="A0A4C1WYE5"/>
<dbReference type="EMBL" id="BGZK01000675">
    <property type="protein sequence ID" value="GBP55692.1"/>
    <property type="molecule type" value="Genomic_DNA"/>
</dbReference>
<gene>
    <name evidence="1" type="ORF">EVAR_18985_1</name>
</gene>
<sequence>MKNILPTTRTCEKDRNVKANKLYTLAKPEITRDKLMLWKGLEGLSGLDLKPPMLAYCWSAAANGRRQQYDDDVWDRRD</sequence>
<reference evidence="1 2" key="1">
    <citation type="journal article" date="2019" name="Commun. Biol.">
        <title>The bagworm genome reveals a unique fibroin gene that provides high tensile strength.</title>
        <authorList>
            <person name="Kono N."/>
            <person name="Nakamura H."/>
            <person name="Ohtoshi R."/>
            <person name="Tomita M."/>
            <person name="Numata K."/>
            <person name="Arakawa K."/>
        </authorList>
    </citation>
    <scope>NUCLEOTIDE SEQUENCE [LARGE SCALE GENOMIC DNA]</scope>
</reference>
<comment type="caution">
    <text evidence="1">The sequence shown here is derived from an EMBL/GenBank/DDBJ whole genome shotgun (WGS) entry which is preliminary data.</text>
</comment>
<protein>
    <submittedName>
        <fullName evidence="1">Uncharacterized protein</fullName>
    </submittedName>
</protein>